<dbReference type="InterPro" id="IPR018727">
    <property type="entry name" value="DUF2267"/>
</dbReference>
<dbReference type="RefSeq" id="WP_106245621.1">
    <property type="nucleotide sequence ID" value="NZ_PVZC01000004.1"/>
</dbReference>
<dbReference type="Gene3D" id="1.10.490.110">
    <property type="entry name" value="Uncharacterized conserved protein DUF2267"/>
    <property type="match status" value="1"/>
</dbReference>
<proteinExistence type="predicted"/>
<keyword evidence="2" id="KW-1185">Reference proteome</keyword>
<dbReference type="AlphaFoldDB" id="A0A2T0Q3U2"/>
<evidence type="ECO:0000313" key="2">
    <source>
        <dbReference type="Proteomes" id="UP000237846"/>
    </source>
</evidence>
<dbReference type="Proteomes" id="UP000237846">
    <property type="component" value="Unassembled WGS sequence"/>
</dbReference>
<dbReference type="EMBL" id="PVZC01000004">
    <property type="protein sequence ID" value="PRX98475.1"/>
    <property type="molecule type" value="Genomic_DNA"/>
</dbReference>
<organism evidence="1 2">
    <name type="scientific">Allonocardiopsis opalescens</name>
    <dbReference type="NCBI Taxonomy" id="1144618"/>
    <lineage>
        <taxon>Bacteria</taxon>
        <taxon>Bacillati</taxon>
        <taxon>Actinomycetota</taxon>
        <taxon>Actinomycetes</taxon>
        <taxon>Streptosporangiales</taxon>
        <taxon>Allonocardiopsis</taxon>
    </lineage>
</organism>
<gene>
    <name evidence="1" type="ORF">CLV72_10452</name>
</gene>
<dbReference type="OrthoDB" id="952780at2"/>
<accession>A0A2T0Q3U2</accession>
<evidence type="ECO:0000313" key="1">
    <source>
        <dbReference type="EMBL" id="PRX98475.1"/>
    </source>
</evidence>
<sequence>MQHDMFIGHVQARARLDSRGSAETATRATLETLAERIPPQLADDMAAQLPREIGEHLRRVTSAPDADHAVRFGPKEFVARVGHRAHADEPKAAHLTRAVFQVLDEATTGGVMDKVRQSLPEDLRRLSQAGSEN</sequence>
<name>A0A2T0Q3U2_9ACTN</name>
<dbReference type="Pfam" id="PF10025">
    <property type="entry name" value="DUF2267"/>
    <property type="match status" value="1"/>
</dbReference>
<reference evidence="1 2" key="1">
    <citation type="submission" date="2018-03" db="EMBL/GenBank/DDBJ databases">
        <title>Genomic Encyclopedia of Archaeal and Bacterial Type Strains, Phase II (KMG-II): from individual species to whole genera.</title>
        <authorList>
            <person name="Goeker M."/>
        </authorList>
    </citation>
    <scope>NUCLEOTIDE SEQUENCE [LARGE SCALE GENOMIC DNA]</scope>
    <source>
        <strain evidence="1 2">DSM 45601</strain>
    </source>
</reference>
<dbReference type="InterPro" id="IPR038282">
    <property type="entry name" value="DUF2267_sf"/>
</dbReference>
<protein>
    <submittedName>
        <fullName evidence="1">Uncharacterized protein (DUF2267 family)</fullName>
    </submittedName>
</protein>
<comment type="caution">
    <text evidence="1">The sequence shown here is derived from an EMBL/GenBank/DDBJ whole genome shotgun (WGS) entry which is preliminary data.</text>
</comment>